<dbReference type="Proteomes" id="UP000246991">
    <property type="component" value="Unassembled WGS sequence"/>
</dbReference>
<feature type="region of interest" description="Disordered" evidence="1">
    <location>
        <begin position="23"/>
        <end position="46"/>
    </location>
</feature>
<dbReference type="AlphaFoldDB" id="A0A317SW76"/>
<feature type="compositionally biased region" description="Polar residues" evidence="1">
    <location>
        <begin position="76"/>
        <end position="85"/>
    </location>
</feature>
<feature type="compositionally biased region" description="Polar residues" evidence="1">
    <location>
        <begin position="203"/>
        <end position="219"/>
    </location>
</feature>
<feature type="compositionally biased region" description="Polar residues" evidence="1">
    <location>
        <begin position="153"/>
        <end position="172"/>
    </location>
</feature>
<feature type="compositionally biased region" description="Polar residues" evidence="1">
    <location>
        <begin position="121"/>
        <end position="131"/>
    </location>
</feature>
<protein>
    <submittedName>
        <fullName evidence="2">Uncharacterized protein</fullName>
    </submittedName>
</protein>
<feature type="region of interest" description="Disordered" evidence="1">
    <location>
        <begin position="141"/>
        <end position="247"/>
    </location>
</feature>
<feature type="compositionally biased region" description="Basic residues" evidence="1">
    <location>
        <begin position="236"/>
        <end position="247"/>
    </location>
</feature>
<dbReference type="OrthoDB" id="5388655at2759"/>
<organism evidence="2 3">
    <name type="scientific">Tuber magnatum</name>
    <name type="common">white Piedmont truffle</name>
    <dbReference type="NCBI Taxonomy" id="42249"/>
    <lineage>
        <taxon>Eukaryota</taxon>
        <taxon>Fungi</taxon>
        <taxon>Dikarya</taxon>
        <taxon>Ascomycota</taxon>
        <taxon>Pezizomycotina</taxon>
        <taxon>Pezizomycetes</taxon>
        <taxon>Pezizales</taxon>
        <taxon>Tuberaceae</taxon>
        <taxon>Tuber</taxon>
    </lineage>
</organism>
<feature type="region of interest" description="Disordered" evidence="1">
    <location>
        <begin position="112"/>
        <end position="131"/>
    </location>
</feature>
<name>A0A317SW76_9PEZI</name>
<accession>A0A317SW76</accession>
<evidence type="ECO:0000313" key="2">
    <source>
        <dbReference type="EMBL" id="PWW78713.1"/>
    </source>
</evidence>
<evidence type="ECO:0000313" key="3">
    <source>
        <dbReference type="Proteomes" id="UP000246991"/>
    </source>
</evidence>
<feature type="non-terminal residue" evidence="2">
    <location>
        <position position="1"/>
    </location>
</feature>
<gene>
    <name evidence="2" type="ORF">C7212DRAFT_309123</name>
</gene>
<feature type="region of interest" description="Disordered" evidence="1">
    <location>
        <begin position="76"/>
        <end position="99"/>
    </location>
</feature>
<comment type="caution">
    <text evidence="2">The sequence shown here is derived from an EMBL/GenBank/DDBJ whole genome shotgun (WGS) entry which is preliminary data.</text>
</comment>
<reference evidence="2 3" key="1">
    <citation type="submission" date="2018-03" db="EMBL/GenBank/DDBJ databases">
        <title>Genomes of Pezizomycetes fungi and the evolution of truffles.</title>
        <authorList>
            <person name="Murat C."/>
            <person name="Payen T."/>
            <person name="Noel B."/>
            <person name="Kuo A."/>
            <person name="Martin F.M."/>
        </authorList>
    </citation>
    <scope>NUCLEOTIDE SEQUENCE [LARGE SCALE GENOMIC DNA]</scope>
    <source>
        <strain evidence="2">091103-1</strain>
    </source>
</reference>
<proteinExistence type="predicted"/>
<evidence type="ECO:0000256" key="1">
    <source>
        <dbReference type="SAM" id="MobiDB-lite"/>
    </source>
</evidence>
<dbReference type="EMBL" id="PYWC01000013">
    <property type="protein sequence ID" value="PWW78713.1"/>
    <property type="molecule type" value="Genomic_DNA"/>
</dbReference>
<keyword evidence="3" id="KW-1185">Reference proteome</keyword>
<sequence length="274" mass="29375">NIPPGPAGQSTSKRQLWGQFRACSKAKSKKPPGKPLPLEKTRNSRSNLLESAGDAAIELTVGSGAEEFTADVAQKTPESIPTTHSACGIKHHGVGNDKFIRNGELDEDVLGSWDDPGSCKPSPNSLPVRVNSQNATYPVASQTGGEIKDFRQDSSIPNAGVSNDTRSSTSLGTRRARGKGQGENGKPVTRFEDFAFQGPTRAPGNSSANSGNRLISSYSRGAIPPREKSPKGIPHNTKRKKGVKKTKTIKPQMKMICEDDDVDELQMDLPGMRI</sequence>